<evidence type="ECO:0000313" key="3">
    <source>
        <dbReference type="Proteomes" id="UP001524944"/>
    </source>
</evidence>
<dbReference type="InterPro" id="IPR052509">
    <property type="entry name" value="Metal_resp_DNA-bind_regulator"/>
</dbReference>
<proteinExistence type="predicted"/>
<feature type="domain" description="Transcription regulator PadR N-terminal" evidence="1">
    <location>
        <begin position="30"/>
        <end position="103"/>
    </location>
</feature>
<dbReference type="PANTHER" id="PTHR33169">
    <property type="entry name" value="PADR-FAMILY TRANSCRIPTIONAL REGULATOR"/>
    <property type="match status" value="1"/>
</dbReference>
<dbReference type="PANTHER" id="PTHR33169:SF14">
    <property type="entry name" value="TRANSCRIPTIONAL REGULATOR RV3488"/>
    <property type="match status" value="1"/>
</dbReference>
<dbReference type="Proteomes" id="UP001524944">
    <property type="component" value="Unassembled WGS sequence"/>
</dbReference>
<dbReference type="RefSeq" id="WP_257911853.1">
    <property type="nucleotide sequence ID" value="NZ_JANPWE010000001.1"/>
</dbReference>
<comment type="caution">
    <text evidence="2">The sequence shown here is derived from an EMBL/GenBank/DDBJ whole genome shotgun (WGS) entry which is preliminary data.</text>
</comment>
<dbReference type="InterPro" id="IPR005149">
    <property type="entry name" value="Tscrpt_reg_PadR_N"/>
</dbReference>
<keyword evidence="3" id="KW-1185">Reference proteome</keyword>
<gene>
    <name evidence="2" type="ORF">NVS47_01760</name>
</gene>
<dbReference type="SUPFAM" id="SSF46785">
    <property type="entry name" value="Winged helix' DNA-binding domain"/>
    <property type="match status" value="1"/>
</dbReference>
<name>A0ABT1Y060_9FIRM</name>
<accession>A0ABT1Y060</accession>
<evidence type="ECO:0000313" key="2">
    <source>
        <dbReference type="EMBL" id="MCR6544249.1"/>
    </source>
</evidence>
<organism evidence="2 3">
    <name type="scientific">Dehalobacterium formicoaceticum</name>
    <dbReference type="NCBI Taxonomy" id="51515"/>
    <lineage>
        <taxon>Bacteria</taxon>
        <taxon>Bacillati</taxon>
        <taxon>Bacillota</taxon>
        <taxon>Clostridia</taxon>
        <taxon>Eubacteriales</taxon>
        <taxon>Peptococcaceae</taxon>
        <taxon>Dehalobacterium</taxon>
    </lineage>
</organism>
<dbReference type="InterPro" id="IPR036390">
    <property type="entry name" value="WH_DNA-bd_sf"/>
</dbReference>
<dbReference type="EMBL" id="JANPWE010000001">
    <property type="protein sequence ID" value="MCR6544249.1"/>
    <property type="molecule type" value="Genomic_DNA"/>
</dbReference>
<evidence type="ECO:0000259" key="1">
    <source>
        <dbReference type="Pfam" id="PF03551"/>
    </source>
</evidence>
<sequence length="137" mass="15747">MSDNVLSLIDKNIKCSCRGYNLDKLIQPNVLTILAQQDLHGYMIIQELEKKNLFNDEKLDNTGVYRALKTLEDRGMVCSEWLFDDAGPAKKNYKITDKGIECLQTWISTLEDYKKSIEIIIADAKNVLLQDDHHQKS</sequence>
<reference evidence="2 3" key="1">
    <citation type="submission" date="2022-08" db="EMBL/GenBank/DDBJ databases">
        <title>Proteogenomics of the novel Dehalobacterium formicoaceticum strain EZ94 highlights a key role of methyltransferases during anaerobic dichloromethane degradation.</title>
        <authorList>
            <person name="Wasmund K."/>
        </authorList>
    </citation>
    <scope>NUCLEOTIDE SEQUENCE [LARGE SCALE GENOMIC DNA]</scope>
    <source>
        <strain evidence="2 3">EZ94</strain>
    </source>
</reference>
<protein>
    <submittedName>
        <fullName evidence="2">Helix-turn-helix transcriptional regulator</fullName>
    </submittedName>
</protein>
<dbReference type="Pfam" id="PF03551">
    <property type="entry name" value="PadR"/>
    <property type="match status" value="1"/>
</dbReference>
<dbReference type="Gene3D" id="1.10.10.10">
    <property type="entry name" value="Winged helix-like DNA-binding domain superfamily/Winged helix DNA-binding domain"/>
    <property type="match status" value="1"/>
</dbReference>
<dbReference type="InterPro" id="IPR036388">
    <property type="entry name" value="WH-like_DNA-bd_sf"/>
</dbReference>